<dbReference type="Gene3D" id="3.30.1490.300">
    <property type="match status" value="1"/>
</dbReference>
<gene>
    <name evidence="4" type="ORF">ETAA8_56740</name>
</gene>
<feature type="coiled-coil region" evidence="1">
    <location>
        <begin position="268"/>
        <end position="295"/>
    </location>
</feature>
<dbReference type="RefSeq" id="WP_202921297.1">
    <property type="nucleotide sequence ID" value="NZ_CP036274.1"/>
</dbReference>
<dbReference type="KEGG" id="aagg:ETAA8_56740"/>
<dbReference type="Pfam" id="PF11104">
    <property type="entry name" value="PilM_2"/>
    <property type="match status" value="2"/>
</dbReference>
<evidence type="ECO:0000313" key="4">
    <source>
        <dbReference type="EMBL" id="QDU30529.1"/>
    </source>
</evidence>
<dbReference type="Gene3D" id="3.30.420.40">
    <property type="match status" value="2"/>
</dbReference>
<protein>
    <submittedName>
        <fullName evidence="4">Competence protein A</fullName>
    </submittedName>
</protein>
<dbReference type="AlphaFoldDB" id="A0A517YJX6"/>
<dbReference type="PANTHER" id="PTHR32432:SF3">
    <property type="entry name" value="ETHANOLAMINE UTILIZATION PROTEIN EUTJ"/>
    <property type="match status" value="1"/>
</dbReference>
<reference evidence="4 5" key="1">
    <citation type="submission" date="2019-02" db="EMBL/GenBank/DDBJ databases">
        <title>Deep-cultivation of Planctomycetes and their phenomic and genomic characterization uncovers novel biology.</title>
        <authorList>
            <person name="Wiegand S."/>
            <person name="Jogler M."/>
            <person name="Boedeker C."/>
            <person name="Pinto D."/>
            <person name="Vollmers J."/>
            <person name="Rivas-Marin E."/>
            <person name="Kohn T."/>
            <person name="Peeters S.H."/>
            <person name="Heuer A."/>
            <person name="Rast P."/>
            <person name="Oberbeckmann S."/>
            <person name="Bunk B."/>
            <person name="Jeske O."/>
            <person name="Meyerdierks A."/>
            <person name="Storesund J.E."/>
            <person name="Kallscheuer N."/>
            <person name="Luecker S."/>
            <person name="Lage O.M."/>
            <person name="Pohl T."/>
            <person name="Merkel B.J."/>
            <person name="Hornburger P."/>
            <person name="Mueller R.-W."/>
            <person name="Bruemmer F."/>
            <person name="Labrenz M."/>
            <person name="Spormann A.M."/>
            <person name="Op den Camp H."/>
            <person name="Overmann J."/>
            <person name="Amann R."/>
            <person name="Jetten M.S.M."/>
            <person name="Mascher T."/>
            <person name="Medema M.H."/>
            <person name="Devos D.P."/>
            <person name="Kaster A.-K."/>
            <person name="Ovreas L."/>
            <person name="Rohde M."/>
            <person name="Galperin M.Y."/>
            <person name="Jogler C."/>
        </authorList>
    </citation>
    <scope>NUCLEOTIDE SEQUENCE [LARGE SCALE GENOMIC DNA]</scope>
    <source>
        <strain evidence="4 5">ETA_A8</strain>
    </source>
</reference>
<keyword evidence="1" id="KW-0175">Coiled coil</keyword>
<dbReference type="Proteomes" id="UP000315017">
    <property type="component" value="Chromosome"/>
</dbReference>
<dbReference type="EMBL" id="CP036274">
    <property type="protein sequence ID" value="QDU30529.1"/>
    <property type="molecule type" value="Genomic_DNA"/>
</dbReference>
<dbReference type="SUPFAM" id="SSF53067">
    <property type="entry name" value="Actin-like ATPase domain"/>
    <property type="match status" value="2"/>
</dbReference>
<dbReference type="InterPro" id="IPR025874">
    <property type="entry name" value="DZR"/>
</dbReference>
<feature type="coiled-coil region" evidence="1">
    <location>
        <begin position="212"/>
        <end position="239"/>
    </location>
</feature>
<dbReference type="InterPro" id="IPR005883">
    <property type="entry name" value="PilM"/>
</dbReference>
<organism evidence="4 5">
    <name type="scientific">Anatilimnocola aggregata</name>
    <dbReference type="NCBI Taxonomy" id="2528021"/>
    <lineage>
        <taxon>Bacteria</taxon>
        <taxon>Pseudomonadati</taxon>
        <taxon>Planctomycetota</taxon>
        <taxon>Planctomycetia</taxon>
        <taxon>Pirellulales</taxon>
        <taxon>Pirellulaceae</taxon>
        <taxon>Anatilimnocola</taxon>
    </lineage>
</organism>
<proteinExistence type="predicted"/>
<dbReference type="InterPro" id="IPR043129">
    <property type="entry name" value="ATPase_NBD"/>
</dbReference>
<dbReference type="InterPro" id="IPR050696">
    <property type="entry name" value="FtsA/MreB"/>
</dbReference>
<accession>A0A517YJX6</accession>
<evidence type="ECO:0000313" key="5">
    <source>
        <dbReference type="Proteomes" id="UP000315017"/>
    </source>
</evidence>
<feature type="region of interest" description="Disordered" evidence="2">
    <location>
        <begin position="693"/>
        <end position="714"/>
    </location>
</feature>
<sequence length="842" mass="92859">MSVAAVDFDPYRDWLKVDDVAHPLNAYQLLRLAPLEADLSKIRVGYMRQLDALDAKGDHGDGALIDRLRGELQQAFDLLCDQDRKAVLDAQLRRRTNTSVPQPSAEAVATAGHTVQCRRCLKGNSPNRRFCGDCGQPLWEKCPQCAAEVSVAERFCGGCGANIRGELEQKERTFREQLSAAKQAADALQFDAAISRFRKLAAIDDIRFESLAREALAAVEETEQRRATLQVQIEESFRRAQQLISEHSYEQAISILSDVPAALRTRELEKLLERSKSVRQELLQLSGEIRQAMEQKEYTGLLLKIERLLSLKPGHTQAQGIANQLREHFYKQAKAKVATCRYADAVDILTQIPESFRTPETNTLEDSASELAALLNSVQNEPLAIGSLQGIADKLGKFAPQNQEVTKLRQRLADRLAKAPSQERMAAADWQPAPVKSAIGPPVDWLAHFTRVQSLDEKVKSTLADHPGEFFIALGLALQGVEQAEVPLNLITAEKGSVLARFKSVFGRKSPAMVWGLDLGDHALKAIKLVRDEKTGQLHLAACEYISHERSLGGSDADMIRAEVQEKTLADFAGRNDLKGCQVIAAIAAQRVLGRFCELPPLPAKKVAAAVEFEAKHQFPIPLDELKWAYYVLDEAEGKAADEAPRRIMIVAARNSHVQERLALCKRAGIEVSVLQSECVALHNAIRFEFGTPPAAEEKKGDAKTSSQKAPPVVNPASVEEDVALAIVDIGVSSTSVLVSSSRGLWFRTFGQAGNNFTNQLAKQLQVTHEQAEQLKRSPSKARRYHLFLAATQPQLVQLAGEIERSLASYHKQNSALDISRVYGIGGGFQTHGLLRQLRFGK</sequence>
<keyword evidence="5" id="KW-1185">Reference proteome</keyword>
<dbReference type="CDD" id="cd24049">
    <property type="entry name" value="ASKHA_NBD_PilM"/>
    <property type="match status" value="1"/>
</dbReference>
<feature type="domain" description="DZANK-type" evidence="3">
    <location>
        <begin position="117"/>
        <end position="160"/>
    </location>
</feature>
<evidence type="ECO:0000256" key="2">
    <source>
        <dbReference type="SAM" id="MobiDB-lite"/>
    </source>
</evidence>
<dbReference type="Pfam" id="PF12773">
    <property type="entry name" value="DZR"/>
    <property type="match status" value="1"/>
</dbReference>
<evidence type="ECO:0000259" key="3">
    <source>
        <dbReference type="Pfam" id="PF12773"/>
    </source>
</evidence>
<dbReference type="PANTHER" id="PTHR32432">
    <property type="entry name" value="CELL DIVISION PROTEIN FTSA-RELATED"/>
    <property type="match status" value="1"/>
</dbReference>
<name>A0A517YJX6_9BACT</name>
<evidence type="ECO:0000256" key="1">
    <source>
        <dbReference type="SAM" id="Coils"/>
    </source>
</evidence>